<evidence type="ECO:0000313" key="2">
    <source>
        <dbReference type="EMBL" id="GAA6114441.1"/>
    </source>
</evidence>
<feature type="transmembrane region" description="Helical" evidence="1">
    <location>
        <begin position="211"/>
        <end position="231"/>
    </location>
</feature>
<evidence type="ECO:0008006" key="4">
    <source>
        <dbReference type="Google" id="ProtNLM"/>
    </source>
</evidence>
<accession>A0ABP9ZI07</accession>
<feature type="transmembrane region" description="Helical" evidence="1">
    <location>
        <begin position="44"/>
        <end position="64"/>
    </location>
</feature>
<name>A0ABP9ZI07_9LACO</name>
<dbReference type="RefSeq" id="WP_353317964.1">
    <property type="nucleotide sequence ID" value="NZ_BAABVV010000034.1"/>
</dbReference>
<proteinExistence type="predicted"/>
<reference evidence="2 3" key="1">
    <citation type="submission" date="2024-03" db="EMBL/GenBank/DDBJ databases">
        <title>Inconsistent identification of Apilactobacillus kunkeei-related strains obtained by well-developed overall genome related indices.</title>
        <authorList>
            <person name="Maeno S."/>
            <person name="Endo A."/>
        </authorList>
    </citation>
    <scope>NUCLEOTIDE SEQUENCE [LARGE SCALE GENOMIC DNA]</scope>
    <source>
        <strain evidence="2 3">20H-10</strain>
    </source>
</reference>
<keyword evidence="3" id="KW-1185">Reference proteome</keyword>
<feature type="transmembrane region" description="Helical" evidence="1">
    <location>
        <begin position="125"/>
        <end position="148"/>
    </location>
</feature>
<protein>
    <recommendedName>
        <fullName evidence="4">ABC-2 type transporter domain-containing protein</fullName>
    </recommendedName>
</protein>
<keyword evidence="1" id="KW-0472">Membrane</keyword>
<feature type="transmembrane region" description="Helical" evidence="1">
    <location>
        <begin position="16"/>
        <end position="38"/>
    </location>
</feature>
<dbReference type="EMBL" id="BAABVV010000034">
    <property type="protein sequence ID" value="GAA6114441.1"/>
    <property type="molecule type" value="Genomic_DNA"/>
</dbReference>
<gene>
    <name evidence="2" type="ORF">AP20H10_08040</name>
</gene>
<sequence>MINAINLQTVLRNRRFLIFTIVFPTVWFAFMDLGIGIFAKNLTMTWFIISALMGIIGNSIVTFGKRIGNSKEYYLIAIKTTPYSPFKWIMDSMLQQVLLNLLILCILTLEAIILGAISFNLSTLLLIIILLPLGIYLSFVGFLIGVVAKKDLLDMAGFPLMCVVALLISPFYTLAQNTFFNVVTDIQKLFPGYYVIKLANAIQNSGNYEKLIWLFVLTFVIHVAIILFLFFKSIKKGIE</sequence>
<organism evidence="2 3">
    <name type="scientific">Apilactobacillus apinorum</name>
    <dbReference type="NCBI Taxonomy" id="1218495"/>
    <lineage>
        <taxon>Bacteria</taxon>
        <taxon>Bacillati</taxon>
        <taxon>Bacillota</taxon>
        <taxon>Bacilli</taxon>
        <taxon>Lactobacillales</taxon>
        <taxon>Lactobacillaceae</taxon>
        <taxon>Apilactobacillus</taxon>
    </lineage>
</organism>
<feature type="transmembrane region" description="Helical" evidence="1">
    <location>
        <begin position="155"/>
        <end position="175"/>
    </location>
</feature>
<comment type="caution">
    <text evidence="2">The sequence shown here is derived from an EMBL/GenBank/DDBJ whole genome shotgun (WGS) entry which is preliminary data.</text>
</comment>
<dbReference type="Proteomes" id="UP001438112">
    <property type="component" value="Unassembled WGS sequence"/>
</dbReference>
<evidence type="ECO:0000313" key="3">
    <source>
        <dbReference type="Proteomes" id="UP001438112"/>
    </source>
</evidence>
<keyword evidence="1" id="KW-0812">Transmembrane</keyword>
<evidence type="ECO:0000256" key="1">
    <source>
        <dbReference type="SAM" id="Phobius"/>
    </source>
</evidence>
<feature type="transmembrane region" description="Helical" evidence="1">
    <location>
        <begin position="97"/>
        <end position="119"/>
    </location>
</feature>
<keyword evidence="1" id="KW-1133">Transmembrane helix</keyword>